<evidence type="ECO:0000256" key="1">
    <source>
        <dbReference type="ARBA" id="ARBA00004173"/>
    </source>
</evidence>
<feature type="binding site" evidence="8">
    <location>
        <position position="4"/>
    </location>
    <ligand>
        <name>ATP</name>
        <dbReference type="ChEBI" id="CHEBI:30616"/>
    </ligand>
</feature>
<keyword evidence="7" id="KW-0143">Chaperone</keyword>
<dbReference type="NCBIfam" id="NF003555">
    <property type="entry name" value="PRK05218.1"/>
    <property type="match status" value="1"/>
</dbReference>
<dbReference type="GO" id="GO:0016887">
    <property type="term" value="F:ATP hydrolysis activity"/>
    <property type="evidence" value="ECO:0007669"/>
    <property type="project" value="InterPro"/>
</dbReference>
<evidence type="ECO:0000256" key="8">
    <source>
        <dbReference type="PIRSR" id="PIRSR002583-1"/>
    </source>
</evidence>
<feature type="binding site" evidence="8">
    <location>
        <position position="64"/>
    </location>
    <ligand>
        <name>ATP</name>
        <dbReference type="ChEBI" id="CHEBI:30616"/>
    </ligand>
</feature>
<dbReference type="SUPFAM" id="SSF55874">
    <property type="entry name" value="ATPase domain of HSP90 chaperone/DNA topoisomerase II/histidine kinase"/>
    <property type="match status" value="1"/>
</dbReference>
<dbReference type="SUPFAM" id="SSF110942">
    <property type="entry name" value="HSP90 C-terminal domain"/>
    <property type="match status" value="1"/>
</dbReference>
<sequence>LISNASDAVERLRFLQTSGAAVPGEGPLEIHVRTCEEKRLLIIQDNGIGMTAEEMEANLGTIAKSGSREYLSQIKANPKSSNDSANIIGRFGVGFYAAFMVADDVEVFSRSQSSPENYATGGHVWNSKGITGTFEMGTADNVSPGTKIVLHLKEDAANFCKEPVVESIIRKYSNFIGVPVFLNGKQLNVVEPLWCKDPSKVREEEYKSFYQFLSGNTFDSPRYRTTFQTDSPINLRALLFVPSMKPTIFDLAKDGEAGISLYSRKVLLMSKAEKLLPRWLRFVRGVVDSEDIPLNLSRELLQDHGLIHRINRILTARILRFLLTEAKRNPKEFSNFLSDFGLYLKEGIVTETDQSTREDIARVLRYESSALPVGELTSFDEYASRMRAGERNIYFLSAPNRHLAEASPYFEAIRKKSPDTEVLFLYEPYDELVLMNLGQYDKKNLSSVEKLLSEDASNIDSVDPESAVGLTQAEANSLTKWAEQALNMKVKKVKVTRRLTSHPCLVSIREAGAMRHLLRTSLAGRPAAEKYQAMEPVLELNPQHTLVQYLYKLSSSDSQEDKVLATALIDCLLDNAMAHAGLLEEVRETTERITQLLTLLVERFSGSKTA</sequence>
<dbReference type="GO" id="GO:0005739">
    <property type="term" value="C:mitochondrion"/>
    <property type="evidence" value="ECO:0007669"/>
    <property type="project" value="UniProtKB-SubCell"/>
</dbReference>
<comment type="subcellular location">
    <subcellularLocation>
        <location evidence="1">Mitochondrion</location>
    </subcellularLocation>
</comment>
<dbReference type="Gene3D" id="3.30.565.10">
    <property type="entry name" value="Histidine kinase-like ATPase, C-terminal domain"/>
    <property type="match status" value="1"/>
</dbReference>
<dbReference type="Gene3D" id="3.40.50.11260">
    <property type="match status" value="1"/>
</dbReference>
<reference evidence="9" key="1">
    <citation type="submission" date="2016-06" db="UniProtKB">
        <authorList>
            <consortium name="WormBaseParasite"/>
        </authorList>
    </citation>
    <scope>IDENTIFICATION</scope>
</reference>
<feature type="binding site" evidence="8">
    <location>
        <position position="58"/>
    </location>
    <ligand>
        <name>ATP</name>
        <dbReference type="ChEBI" id="CHEBI:30616"/>
    </ligand>
</feature>
<keyword evidence="5" id="KW-0809">Transit peptide</keyword>
<dbReference type="CDD" id="cd16927">
    <property type="entry name" value="HATPase_Hsp90-like"/>
    <property type="match status" value="1"/>
</dbReference>
<dbReference type="Gene3D" id="3.30.230.80">
    <property type="match status" value="1"/>
</dbReference>
<organism evidence="9">
    <name type="scientific">Schistocephalus solidus</name>
    <name type="common">Tapeworm</name>
    <dbReference type="NCBI Taxonomy" id="70667"/>
    <lineage>
        <taxon>Eukaryota</taxon>
        <taxon>Metazoa</taxon>
        <taxon>Spiralia</taxon>
        <taxon>Lophotrochozoa</taxon>
        <taxon>Platyhelminthes</taxon>
        <taxon>Cestoda</taxon>
        <taxon>Eucestoda</taxon>
        <taxon>Diphyllobothriidea</taxon>
        <taxon>Diphyllobothriidae</taxon>
        <taxon>Schistocephalus</taxon>
    </lineage>
</organism>
<keyword evidence="3 8" id="KW-0547">Nucleotide-binding</keyword>
<feature type="binding site" evidence="8">
    <location>
        <position position="50"/>
    </location>
    <ligand>
        <name>ATP</name>
        <dbReference type="ChEBI" id="CHEBI:30616"/>
    </ligand>
</feature>
<accession>A0A183TC61</accession>
<evidence type="ECO:0000256" key="3">
    <source>
        <dbReference type="ARBA" id="ARBA00022741"/>
    </source>
</evidence>
<feature type="binding site" evidence="8">
    <location>
        <position position="146"/>
    </location>
    <ligand>
        <name>ATP</name>
        <dbReference type="ChEBI" id="CHEBI:30616"/>
    </ligand>
</feature>
<dbReference type="WBParaSite" id="SSLN_0001459701-mRNA-1">
    <property type="protein sequence ID" value="SSLN_0001459701-mRNA-1"/>
    <property type="gene ID" value="SSLN_0001459701"/>
</dbReference>
<dbReference type="PIRSF" id="PIRSF002583">
    <property type="entry name" value="Hsp90"/>
    <property type="match status" value="1"/>
</dbReference>
<proteinExistence type="inferred from homology"/>
<dbReference type="InterPro" id="IPR037196">
    <property type="entry name" value="HSP90_C"/>
</dbReference>
<name>A0A183TC61_SCHSO</name>
<dbReference type="PRINTS" id="PR00775">
    <property type="entry name" value="HEATSHOCK90"/>
</dbReference>
<dbReference type="FunFam" id="3.30.230.80:FF:000004">
    <property type="entry name" value="Heat shock protein 75 kDa"/>
    <property type="match status" value="1"/>
</dbReference>
<dbReference type="GO" id="GO:0051082">
    <property type="term" value="F:unfolded protein binding"/>
    <property type="evidence" value="ECO:0007669"/>
    <property type="project" value="InterPro"/>
</dbReference>
<dbReference type="GO" id="GO:0140662">
    <property type="term" value="F:ATP-dependent protein folding chaperone"/>
    <property type="evidence" value="ECO:0007669"/>
    <property type="project" value="InterPro"/>
</dbReference>
<evidence type="ECO:0000256" key="7">
    <source>
        <dbReference type="ARBA" id="ARBA00023186"/>
    </source>
</evidence>
<evidence type="ECO:0000256" key="6">
    <source>
        <dbReference type="ARBA" id="ARBA00023128"/>
    </source>
</evidence>
<dbReference type="InterPro" id="IPR036890">
    <property type="entry name" value="HATPase_C_sf"/>
</dbReference>
<keyword evidence="4 8" id="KW-0067">ATP-binding</keyword>
<dbReference type="Gene3D" id="1.20.120.790">
    <property type="entry name" value="Heat shock protein 90, C-terminal domain"/>
    <property type="match status" value="1"/>
</dbReference>
<comment type="similarity">
    <text evidence="2">Belongs to the heat shock protein 90 family.</text>
</comment>
<protein>
    <submittedName>
        <fullName evidence="9">HATPase_c domain-containing protein</fullName>
    </submittedName>
</protein>
<dbReference type="AlphaFoldDB" id="A0A183TC61"/>
<dbReference type="Pfam" id="PF00183">
    <property type="entry name" value="HSP90"/>
    <property type="match status" value="1"/>
</dbReference>
<dbReference type="InterPro" id="IPR001404">
    <property type="entry name" value="Hsp90_fam"/>
</dbReference>
<dbReference type="GO" id="GO:0070013">
    <property type="term" value="C:intracellular organelle lumen"/>
    <property type="evidence" value="ECO:0007669"/>
    <property type="project" value="UniProtKB-ARBA"/>
</dbReference>
<dbReference type="Pfam" id="PF13589">
    <property type="entry name" value="HATPase_c_3"/>
    <property type="match status" value="1"/>
</dbReference>
<dbReference type="InterPro" id="IPR020575">
    <property type="entry name" value="Hsp90_N"/>
</dbReference>
<feature type="binding site" evidence="8">
    <location>
        <position position="45"/>
    </location>
    <ligand>
        <name>ATP</name>
        <dbReference type="ChEBI" id="CHEBI:30616"/>
    </ligand>
</feature>
<dbReference type="SUPFAM" id="SSF54211">
    <property type="entry name" value="Ribosomal protein S5 domain 2-like"/>
    <property type="match status" value="1"/>
</dbReference>
<evidence type="ECO:0000256" key="5">
    <source>
        <dbReference type="ARBA" id="ARBA00022946"/>
    </source>
</evidence>
<keyword evidence="6" id="KW-0496">Mitochondrion</keyword>
<dbReference type="FunFam" id="3.40.50.11260:FF:000004">
    <property type="entry name" value="Heat shock protein 75 mitochondrial"/>
    <property type="match status" value="1"/>
</dbReference>
<evidence type="ECO:0000256" key="2">
    <source>
        <dbReference type="ARBA" id="ARBA00008239"/>
    </source>
</evidence>
<feature type="binding site" evidence="8">
    <location>
        <begin position="65"/>
        <end position="66"/>
    </location>
    <ligand>
        <name>ATP</name>
        <dbReference type="ChEBI" id="CHEBI:30616"/>
    </ligand>
</feature>
<dbReference type="FunFam" id="1.20.120.790:FF:000004">
    <property type="entry name" value="Heat shock protein 75 kDa"/>
    <property type="match status" value="1"/>
</dbReference>
<dbReference type="InterPro" id="IPR020568">
    <property type="entry name" value="Ribosomal_Su5_D2-typ_SF"/>
</dbReference>
<evidence type="ECO:0000256" key="4">
    <source>
        <dbReference type="ARBA" id="ARBA00022840"/>
    </source>
</evidence>
<dbReference type="PANTHER" id="PTHR11528">
    <property type="entry name" value="HEAT SHOCK PROTEIN 90 FAMILY MEMBER"/>
    <property type="match status" value="1"/>
</dbReference>
<evidence type="ECO:0000313" key="9">
    <source>
        <dbReference type="WBParaSite" id="SSLN_0001459701-mRNA-1"/>
    </source>
</evidence>
<dbReference type="GO" id="GO:0005524">
    <property type="term" value="F:ATP binding"/>
    <property type="evidence" value="ECO:0007669"/>
    <property type="project" value="UniProtKB-KW"/>
</dbReference>
<feature type="binding site" evidence="8">
    <location>
        <position position="298"/>
    </location>
    <ligand>
        <name>ATP</name>
        <dbReference type="ChEBI" id="CHEBI:30616"/>
    </ligand>
</feature>